<keyword evidence="3" id="KW-1185">Reference proteome</keyword>
<accession>A0A151QV06</accession>
<proteinExistence type="predicted"/>
<name>A0A151QV06_CAJCA</name>
<gene>
    <name evidence="2" type="ORF">KK1_045002</name>
</gene>
<feature type="domain" description="Retrovirus-related Pol polyprotein from transposon TNT 1-94-like beta-barrel" evidence="1">
    <location>
        <begin position="4"/>
        <end position="78"/>
    </location>
</feature>
<organism evidence="2 3">
    <name type="scientific">Cajanus cajan</name>
    <name type="common">Pigeon pea</name>
    <name type="synonym">Cajanus indicus</name>
    <dbReference type="NCBI Taxonomy" id="3821"/>
    <lineage>
        <taxon>Eukaryota</taxon>
        <taxon>Viridiplantae</taxon>
        <taxon>Streptophyta</taxon>
        <taxon>Embryophyta</taxon>
        <taxon>Tracheophyta</taxon>
        <taxon>Spermatophyta</taxon>
        <taxon>Magnoliopsida</taxon>
        <taxon>eudicotyledons</taxon>
        <taxon>Gunneridae</taxon>
        <taxon>Pentapetalae</taxon>
        <taxon>rosids</taxon>
        <taxon>fabids</taxon>
        <taxon>Fabales</taxon>
        <taxon>Fabaceae</taxon>
        <taxon>Papilionoideae</taxon>
        <taxon>50 kb inversion clade</taxon>
        <taxon>NPAAA clade</taxon>
        <taxon>indigoferoid/millettioid clade</taxon>
        <taxon>Phaseoleae</taxon>
        <taxon>Cajanus</taxon>
    </lineage>
</organism>
<dbReference type="AlphaFoldDB" id="A0A151QV06"/>
<protein>
    <recommendedName>
        <fullName evidence="1">Retrovirus-related Pol polyprotein from transposon TNT 1-94-like beta-barrel domain-containing protein</fullName>
    </recommendedName>
</protein>
<sequence>MGGWILDSEATDHMTLFPSLFALYSKANVKQFIMVANGDNLSIVGFGNIQLEASIFLHNVLHVPKLASSLISIQKLTKSLNCSVSFFHSHCSFQDLDKGKMILIARVG</sequence>
<evidence type="ECO:0000313" key="3">
    <source>
        <dbReference type="Proteomes" id="UP000075243"/>
    </source>
</evidence>
<dbReference type="Proteomes" id="UP000075243">
    <property type="component" value="Unassembled WGS sequence"/>
</dbReference>
<reference evidence="2" key="1">
    <citation type="journal article" date="2012" name="Nat. Biotechnol.">
        <title>Draft genome sequence of pigeonpea (Cajanus cajan), an orphan legume crop of resource-poor farmers.</title>
        <authorList>
            <person name="Varshney R.K."/>
            <person name="Chen W."/>
            <person name="Li Y."/>
            <person name="Bharti A.K."/>
            <person name="Saxena R.K."/>
            <person name="Schlueter J.A."/>
            <person name="Donoghue M.T."/>
            <person name="Azam S."/>
            <person name="Fan G."/>
            <person name="Whaley A.M."/>
            <person name="Farmer A.D."/>
            <person name="Sheridan J."/>
            <person name="Iwata A."/>
            <person name="Tuteja R."/>
            <person name="Penmetsa R.V."/>
            <person name="Wu W."/>
            <person name="Upadhyaya H.D."/>
            <person name="Yang S.P."/>
            <person name="Shah T."/>
            <person name="Saxena K.B."/>
            <person name="Michael T."/>
            <person name="McCombie W.R."/>
            <person name="Yang B."/>
            <person name="Zhang G."/>
            <person name="Yang H."/>
            <person name="Wang J."/>
            <person name="Spillane C."/>
            <person name="Cook D.R."/>
            <person name="May G.D."/>
            <person name="Xu X."/>
            <person name="Jackson S.A."/>
        </authorList>
    </citation>
    <scope>NUCLEOTIDE SEQUENCE [LARGE SCALE GENOMIC DNA]</scope>
</reference>
<evidence type="ECO:0000259" key="1">
    <source>
        <dbReference type="Pfam" id="PF22936"/>
    </source>
</evidence>
<dbReference type="Gramene" id="C.cajan_41486.t">
    <property type="protein sequence ID" value="C.cajan_41486.t.cds1"/>
    <property type="gene ID" value="C.cajan_41486"/>
</dbReference>
<evidence type="ECO:0000313" key="2">
    <source>
        <dbReference type="EMBL" id="KYP34083.1"/>
    </source>
</evidence>
<dbReference type="InterPro" id="IPR054722">
    <property type="entry name" value="PolX-like_BBD"/>
</dbReference>
<dbReference type="EMBL" id="KQ484690">
    <property type="protein sequence ID" value="KYP34083.1"/>
    <property type="molecule type" value="Genomic_DNA"/>
</dbReference>
<dbReference type="Pfam" id="PF22936">
    <property type="entry name" value="Pol_BBD"/>
    <property type="match status" value="1"/>
</dbReference>